<keyword evidence="2" id="KW-1185">Reference proteome</keyword>
<organism evidence="1 2">
    <name type="scientific">Amorphus orientalis</name>
    <dbReference type="NCBI Taxonomy" id="649198"/>
    <lineage>
        <taxon>Bacteria</taxon>
        <taxon>Pseudomonadati</taxon>
        <taxon>Pseudomonadota</taxon>
        <taxon>Alphaproteobacteria</taxon>
        <taxon>Hyphomicrobiales</taxon>
        <taxon>Amorphaceae</taxon>
        <taxon>Amorphus</taxon>
    </lineage>
</organism>
<gene>
    <name evidence="1" type="ORF">J2S73_003251</name>
</gene>
<name>A0AAE3VRB8_9HYPH</name>
<proteinExistence type="predicted"/>
<evidence type="ECO:0000313" key="1">
    <source>
        <dbReference type="EMBL" id="MDQ0316775.1"/>
    </source>
</evidence>
<dbReference type="EMBL" id="JAUSUL010000003">
    <property type="protein sequence ID" value="MDQ0316775.1"/>
    <property type="molecule type" value="Genomic_DNA"/>
</dbReference>
<dbReference type="RefSeq" id="WP_306886651.1">
    <property type="nucleotide sequence ID" value="NZ_JAUSUL010000003.1"/>
</dbReference>
<reference evidence="1" key="1">
    <citation type="submission" date="2023-07" db="EMBL/GenBank/DDBJ databases">
        <title>Genomic Encyclopedia of Type Strains, Phase IV (KMG-IV): sequencing the most valuable type-strain genomes for metagenomic binning, comparative biology and taxonomic classification.</title>
        <authorList>
            <person name="Goeker M."/>
        </authorList>
    </citation>
    <scope>NUCLEOTIDE SEQUENCE</scope>
    <source>
        <strain evidence="1">DSM 21202</strain>
    </source>
</reference>
<accession>A0AAE3VRB8</accession>
<comment type="caution">
    <text evidence="1">The sequence shown here is derived from an EMBL/GenBank/DDBJ whole genome shotgun (WGS) entry which is preliminary data.</text>
</comment>
<dbReference type="AlphaFoldDB" id="A0AAE3VRB8"/>
<sequence length="68" mass="7485">MSDYVVRAVRHDQHGMPSPSILRASLPVEADVVAIQQAKNSASYWRIGDGGYAWLSDPEGKTIWSITV</sequence>
<dbReference type="Proteomes" id="UP001229244">
    <property type="component" value="Unassembled WGS sequence"/>
</dbReference>
<protein>
    <submittedName>
        <fullName evidence="1">Uncharacterized protein</fullName>
    </submittedName>
</protein>
<evidence type="ECO:0000313" key="2">
    <source>
        <dbReference type="Proteomes" id="UP001229244"/>
    </source>
</evidence>